<evidence type="ECO:0000256" key="3">
    <source>
        <dbReference type="ARBA" id="ARBA00022679"/>
    </source>
</evidence>
<dbReference type="PANTHER" id="PTHR10629">
    <property type="entry name" value="CYTOSINE-SPECIFIC METHYLTRANSFERASE"/>
    <property type="match status" value="1"/>
</dbReference>
<dbReference type="OrthoDB" id="5376140at2759"/>
<dbReference type="GO" id="GO:0003677">
    <property type="term" value="F:DNA binding"/>
    <property type="evidence" value="ECO:0000318"/>
    <property type="project" value="GO_Central"/>
</dbReference>
<dbReference type="PaxDb" id="4097-A0A1S4CGL9"/>
<dbReference type="GO" id="GO:0044027">
    <property type="term" value="P:negative regulation of gene expression via chromosomal CpG island methylation"/>
    <property type="evidence" value="ECO:0000318"/>
    <property type="project" value="GO_Central"/>
</dbReference>
<dbReference type="KEGG" id="nta:107818784"/>
<feature type="active site" evidence="5">
    <location>
        <position position="205"/>
    </location>
</feature>
<accession>A0A1S4CGL9</accession>
<protein>
    <recommendedName>
        <fullName evidence="1">DNA (cytosine-5-)-methyltransferase</fullName>
        <ecNumber evidence="1">2.1.1.37</ecNumber>
    </recommendedName>
</protein>
<dbReference type="Gene3D" id="3.40.50.150">
    <property type="entry name" value="Vaccinia Virus protein VP39"/>
    <property type="match status" value="1"/>
</dbReference>
<gene>
    <name evidence="6" type="primary">LOC107818784</name>
</gene>
<reference evidence="6" key="1">
    <citation type="submission" date="2025-08" db="UniProtKB">
        <authorList>
            <consortium name="RefSeq"/>
        </authorList>
    </citation>
    <scope>IDENTIFICATION</scope>
</reference>
<dbReference type="RefSeq" id="XP_016500320.1">
    <property type="nucleotide sequence ID" value="XM_016644834.1"/>
</dbReference>
<dbReference type="PROSITE" id="PS00094">
    <property type="entry name" value="C5_MTASE_1"/>
    <property type="match status" value="1"/>
</dbReference>
<dbReference type="SMR" id="A0A1S4CGL9"/>
<dbReference type="InterPro" id="IPR029063">
    <property type="entry name" value="SAM-dependent_MTases_sf"/>
</dbReference>
<keyword evidence="3 5" id="KW-0808">Transferase</keyword>
<dbReference type="InterPro" id="IPR050390">
    <property type="entry name" value="C5-Methyltransferase"/>
</dbReference>
<evidence type="ECO:0000256" key="2">
    <source>
        <dbReference type="ARBA" id="ARBA00022603"/>
    </source>
</evidence>
<dbReference type="GO" id="GO:0003886">
    <property type="term" value="F:DNA (cytosine-5-)-methyltransferase activity"/>
    <property type="evidence" value="ECO:0000318"/>
    <property type="project" value="GO_Central"/>
</dbReference>
<dbReference type="InterPro" id="IPR001525">
    <property type="entry name" value="C5_MeTfrase"/>
</dbReference>
<organism evidence="6">
    <name type="scientific">Nicotiana tabacum</name>
    <name type="common">Common tobacco</name>
    <dbReference type="NCBI Taxonomy" id="4097"/>
    <lineage>
        <taxon>Eukaryota</taxon>
        <taxon>Viridiplantae</taxon>
        <taxon>Streptophyta</taxon>
        <taxon>Embryophyta</taxon>
        <taxon>Tracheophyta</taxon>
        <taxon>Spermatophyta</taxon>
        <taxon>Magnoliopsida</taxon>
        <taxon>eudicotyledons</taxon>
        <taxon>Gunneridae</taxon>
        <taxon>Pentapetalae</taxon>
        <taxon>asterids</taxon>
        <taxon>lamiids</taxon>
        <taxon>Solanales</taxon>
        <taxon>Solanaceae</taxon>
        <taxon>Nicotianoideae</taxon>
        <taxon>Nicotianeae</taxon>
        <taxon>Nicotiana</taxon>
    </lineage>
</organism>
<dbReference type="PRINTS" id="PR00105">
    <property type="entry name" value="C5METTRFRASE"/>
</dbReference>
<dbReference type="GO" id="GO:0032259">
    <property type="term" value="P:methylation"/>
    <property type="evidence" value="ECO:0007669"/>
    <property type="project" value="UniProtKB-KW"/>
</dbReference>
<dbReference type="Pfam" id="PF00145">
    <property type="entry name" value="DNA_methylase"/>
    <property type="match status" value="1"/>
</dbReference>
<dbReference type="GO" id="GO:0005634">
    <property type="term" value="C:nucleus"/>
    <property type="evidence" value="ECO:0000318"/>
    <property type="project" value="GO_Central"/>
</dbReference>
<dbReference type="PANTHER" id="PTHR10629:SF34">
    <property type="entry name" value="DNA (CYTOSINE-5)-METHYLTRANSFERASE CMT2"/>
    <property type="match status" value="1"/>
</dbReference>
<dbReference type="STRING" id="4097.A0A1S4CGL9"/>
<dbReference type="Gene3D" id="3.90.120.10">
    <property type="entry name" value="DNA Methylase, subunit A, domain 2"/>
    <property type="match status" value="1"/>
</dbReference>
<proteinExistence type="inferred from homology"/>
<dbReference type="OMA" id="CGIFMNG"/>
<evidence type="ECO:0000256" key="4">
    <source>
        <dbReference type="ARBA" id="ARBA00022691"/>
    </source>
</evidence>
<evidence type="ECO:0000256" key="5">
    <source>
        <dbReference type="PROSITE-ProRule" id="PRU01016"/>
    </source>
</evidence>
<evidence type="ECO:0000313" key="6">
    <source>
        <dbReference type="RefSeq" id="XP_016500320.1"/>
    </source>
</evidence>
<evidence type="ECO:0000256" key="1">
    <source>
        <dbReference type="ARBA" id="ARBA00011975"/>
    </source>
</evidence>
<comment type="similarity">
    <text evidence="5">Belongs to the class I-like SAM-binding methyltransferase superfamily. C5-methyltransferase family.</text>
</comment>
<keyword evidence="2 5" id="KW-0489">Methyltransferase</keyword>
<name>A0A1S4CGL9_TOBAC</name>
<dbReference type="InterPro" id="IPR018117">
    <property type="entry name" value="C5_DNA_meth_AS"/>
</dbReference>
<dbReference type="EC" id="2.1.1.37" evidence="1"/>
<dbReference type="SUPFAM" id="SSF53335">
    <property type="entry name" value="S-adenosyl-L-methionine-dependent methyltransferases"/>
    <property type="match status" value="1"/>
</dbReference>
<keyword evidence="4 5" id="KW-0949">S-adenosyl-L-methionine</keyword>
<sequence>MLIYWAIKLPPFPLPSHDVIVKYCPSPEFERNTVAYDEGQPHGDLEEALVLCDAISDLPAGRKTKRQGWKLNAGEEDEIIFNVECHYAQAKVAGFTFNIGDCAYVKLESSSTKGWVENHEVSSSNSSENKNTRLSLPIWLSLGGHGYPVPVMVGGSKYLRELVEVHASWLGNCQDSIKEFVRRGKQLKILPLPGDIDMICGGPPCQGISGYNRHRNVDDPLSDEKNRQIIIFMDVVEFLRPKYVLMENVADILRFDKASLGRYALSRLVHMRYQARLGTMAAGCYGLPQFRLRVFFWGALPSEKLPPFPLPSHDMIVKYWPSPEFERNTVAYDEGQPRGDLEEALVLRDAISDLPAVTWHETREEMPYEMPAESEFQKYIRLPKHEIVGCSSTRDTETKDPVLSDHRPCQLAEDDYLRVCLVPHKKGENFRDLPGVIVGKDNVARRDTEDPKVLPNGKPMVPDCAFNFEHGKSKRPYARLWWDETIATLVTFPNHRAHAVLHPEQDRVLTIREYARLQGFPDFYRFSGTPKERYCQVGNAVAVPVGRALGYALGLAFQRLTGNEPLIKLPPNFSFLKPPIDDIVVLQN</sequence>
<dbReference type="PROSITE" id="PS51679">
    <property type="entry name" value="SAM_MT_C5"/>
    <property type="match status" value="1"/>
</dbReference>
<dbReference type="AlphaFoldDB" id="A0A1S4CGL9"/>